<feature type="region of interest" description="Disordered" evidence="1">
    <location>
        <begin position="123"/>
        <end position="145"/>
    </location>
</feature>
<comment type="caution">
    <text evidence="2">The sequence shown here is derived from an EMBL/GenBank/DDBJ whole genome shotgun (WGS) entry which is preliminary data.</text>
</comment>
<sequence>DTNKDADFKLNWKRVAITSMFGLGFVSNVGHFWFLSCFFHNHLAINAHVCISANPAKLLYLRYRRRSMAASSDRKLLIRSRSIATTLRDVEDGKRSKVCFHVPSEATAYNTDANVSTLQITHSDSMETDSVPPPADNSTSISASPSDIVCVPETTQFNTDSGFIGNITTSTSVSPTSSAPLVFAAAGTLPLSTPVVDLKCKSSVDGLRDSCLQLSDAKGSNRFANLAMLEEDIQLDVVTSPSQSMSPSVETNAQFVYNSSVPSTLSSFSDLFVDD</sequence>
<dbReference type="Proteomes" id="UP000824890">
    <property type="component" value="Unassembled WGS sequence"/>
</dbReference>
<organism evidence="2 3">
    <name type="scientific">Brassica napus</name>
    <name type="common">Rape</name>
    <dbReference type="NCBI Taxonomy" id="3708"/>
    <lineage>
        <taxon>Eukaryota</taxon>
        <taxon>Viridiplantae</taxon>
        <taxon>Streptophyta</taxon>
        <taxon>Embryophyta</taxon>
        <taxon>Tracheophyta</taxon>
        <taxon>Spermatophyta</taxon>
        <taxon>Magnoliopsida</taxon>
        <taxon>eudicotyledons</taxon>
        <taxon>Gunneridae</taxon>
        <taxon>Pentapetalae</taxon>
        <taxon>rosids</taxon>
        <taxon>malvids</taxon>
        <taxon>Brassicales</taxon>
        <taxon>Brassicaceae</taxon>
        <taxon>Brassiceae</taxon>
        <taxon>Brassica</taxon>
    </lineage>
</organism>
<evidence type="ECO:0000313" key="3">
    <source>
        <dbReference type="Proteomes" id="UP000824890"/>
    </source>
</evidence>
<feature type="compositionally biased region" description="Polar residues" evidence="1">
    <location>
        <begin position="136"/>
        <end position="145"/>
    </location>
</feature>
<evidence type="ECO:0000313" key="2">
    <source>
        <dbReference type="EMBL" id="KAH0857035.1"/>
    </source>
</evidence>
<protein>
    <submittedName>
        <fullName evidence="2">Uncharacterized protein</fullName>
    </submittedName>
</protein>
<accession>A0ABQ7XM72</accession>
<name>A0ABQ7XM72_BRANA</name>
<proteinExistence type="predicted"/>
<feature type="non-terminal residue" evidence="2">
    <location>
        <position position="1"/>
    </location>
</feature>
<feature type="non-terminal residue" evidence="2">
    <location>
        <position position="275"/>
    </location>
</feature>
<dbReference type="EMBL" id="JAGKQM010000019">
    <property type="protein sequence ID" value="KAH0857035.1"/>
    <property type="molecule type" value="Genomic_DNA"/>
</dbReference>
<evidence type="ECO:0000256" key="1">
    <source>
        <dbReference type="SAM" id="MobiDB-lite"/>
    </source>
</evidence>
<reference evidence="2 3" key="1">
    <citation type="submission" date="2021-05" db="EMBL/GenBank/DDBJ databases">
        <title>Genome Assembly of Synthetic Allotetraploid Brassica napus Reveals Homoeologous Exchanges between Subgenomes.</title>
        <authorList>
            <person name="Davis J.T."/>
        </authorList>
    </citation>
    <scope>NUCLEOTIDE SEQUENCE [LARGE SCALE GENOMIC DNA]</scope>
    <source>
        <strain evidence="3">cv. Da-Ae</strain>
        <tissue evidence="2">Seedling</tissue>
    </source>
</reference>
<keyword evidence="3" id="KW-1185">Reference proteome</keyword>
<gene>
    <name evidence="2" type="ORF">HID58_085296</name>
</gene>